<gene>
    <name evidence="2" type="ORF">DSTB1V02_LOCUS12507</name>
</gene>
<feature type="non-terminal residue" evidence="2">
    <location>
        <position position="1"/>
    </location>
</feature>
<organism evidence="2">
    <name type="scientific">Darwinula stevensoni</name>
    <dbReference type="NCBI Taxonomy" id="69355"/>
    <lineage>
        <taxon>Eukaryota</taxon>
        <taxon>Metazoa</taxon>
        <taxon>Ecdysozoa</taxon>
        <taxon>Arthropoda</taxon>
        <taxon>Crustacea</taxon>
        <taxon>Oligostraca</taxon>
        <taxon>Ostracoda</taxon>
        <taxon>Podocopa</taxon>
        <taxon>Podocopida</taxon>
        <taxon>Darwinulocopina</taxon>
        <taxon>Darwinuloidea</taxon>
        <taxon>Darwinulidae</taxon>
        <taxon>Darwinula</taxon>
    </lineage>
</organism>
<feature type="transmembrane region" description="Helical" evidence="1">
    <location>
        <begin position="63"/>
        <end position="86"/>
    </location>
</feature>
<sequence length="195" mass="21394">MAWVETFCGCISTRKGTVVVATLCLVFAIPATIALSLEVDRIVALSKMSHELRGPPYTSRTDIAITIAKLVLTIWHALNSFVLLLAVKKNMKILHLPWLISHLLMTTTLLVDMGLFIKGKSCPSRNDFYFNSCRLDALAMAIAFSPPLVCQLLDELGWEHLRPNRLGELGPVRNEISSNGGDSFDPVGGAIAFAR</sequence>
<dbReference type="Proteomes" id="UP000677054">
    <property type="component" value="Unassembled WGS sequence"/>
</dbReference>
<evidence type="ECO:0000313" key="2">
    <source>
        <dbReference type="EMBL" id="CAD7252752.1"/>
    </source>
</evidence>
<accession>A0A7R9AEK1</accession>
<name>A0A7R9AEK1_9CRUS</name>
<dbReference type="EMBL" id="LR904314">
    <property type="protein sequence ID" value="CAD7252752.1"/>
    <property type="molecule type" value="Genomic_DNA"/>
</dbReference>
<dbReference type="AlphaFoldDB" id="A0A7R9AEK1"/>
<evidence type="ECO:0000313" key="3">
    <source>
        <dbReference type="Proteomes" id="UP000677054"/>
    </source>
</evidence>
<proteinExistence type="predicted"/>
<reference evidence="2" key="1">
    <citation type="submission" date="2020-11" db="EMBL/GenBank/DDBJ databases">
        <authorList>
            <person name="Tran Van P."/>
        </authorList>
    </citation>
    <scope>NUCLEOTIDE SEQUENCE</scope>
</reference>
<keyword evidence="1" id="KW-0472">Membrane</keyword>
<keyword evidence="3" id="KW-1185">Reference proteome</keyword>
<evidence type="ECO:0000256" key="1">
    <source>
        <dbReference type="SAM" id="Phobius"/>
    </source>
</evidence>
<feature type="transmembrane region" description="Helical" evidence="1">
    <location>
        <begin position="98"/>
        <end position="117"/>
    </location>
</feature>
<keyword evidence="1" id="KW-0812">Transmembrane</keyword>
<protein>
    <submittedName>
        <fullName evidence="2">Uncharacterized protein</fullName>
    </submittedName>
</protein>
<keyword evidence="1" id="KW-1133">Transmembrane helix</keyword>
<dbReference type="EMBL" id="CAJPEV010004797">
    <property type="protein sequence ID" value="CAG0902324.1"/>
    <property type="molecule type" value="Genomic_DNA"/>
</dbReference>
<feature type="transmembrane region" description="Helical" evidence="1">
    <location>
        <begin position="18"/>
        <end position="37"/>
    </location>
</feature>